<dbReference type="AlphaFoldDB" id="A0AA92VTZ8"/>
<evidence type="ECO:0000313" key="2">
    <source>
        <dbReference type="Proteomes" id="UP000261187"/>
    </source>
</evidence>
<evidence type="ECO:0000313" key="1">
    <source>
        <dbReference type="EMBL" id="RGL57319.1"/>
    </source>
</evidence>
<organism evidence="1 2">
    <name type="scientific">Segatella copri</name>
    <dbReference type="NCBI Taxonomy" id="165179"/>
    <lineage>
        <taxon>Bacteria</taxon>
        <taxon>Pseudomonadati</taxon>
        <taxon>Bacteroidota</taxon>
        <taxon>Bacteroidia</taxon>
        <taxon>Bacteroidales</taxon>
        <taxon>Prevotellaceae</taxon>
        <taxon>Segatella</taxon>
    </lineage>
</organism>
<protein>
    <submittedName>
        <fullName evidence="1">Uncharacterized protein</fullName>
    </submittedName>
</protein>
<accession>A0AA92VTZ8</accession>
<dbReference type="EMBL" id="QSSA01000028">
    <property type="protein sequence ID" value="RGL57319.1"/>
    <property type="molecule type" value="Genomic_DNA"/>
</dbReference>
<gene>
    <name evidence="1" type="ORF">DXC61_11700</name>
</gene>
<name>A0AA92VTZ8_9BACT</name>
<reference evidence="1 2" key="1">
    <citation type="submission" date="2018-08" db="EMBL/GenBank/DDBJ databases">
        <title>A genome reference for cultivated species of the human gut microbiota.</title>
        <authorList>
            <person name="Zou Y."/>
            <person name="Xue W."/>
            <person name="Luo G."/>
        </authorList>
    </citation>
    <scope>NUCLEOTIDE SEQUENCE [LARGE SCALE GENOMIC DNA]</scope>
    <source>
        <strain evidence="1 2">TF06-40</strain>
    </source>
</reference>
<proteinExistence type="predicted"/>
<dbReference type="Proteomes" id="UP000261187">
    <property type="component" value="Unassembled WGS sequence"/>
</dbReference>
<comment type="caution">
    <text evidence="1">The sequence shown here is derived from an EMBL/GenBank/DDBJ whole genome shotgun (WGS) entry which is preliminary data.</text>
</comment>
<sequence length="107" mass="12062">MFLRRCKSTAENKAKQCFSHSFPEKPTILGKIGHFLGKIKGQFSQHGKTKEKSQNINKKPIKRPYFAANFSPHFPRKTKVFGKKSGGLGKNRGIIGKNPMFLGKMVI</sequence>